<feature type="compositionally biased region" description="Basic residues" evidence="1">
    <location>
        <begin position="49"/>
        <end position="59"/>
    </location>
</feature>
<evidence type="ECO:0000313" key="3">
    <source>
        <dbReference type="EMBL" id="KAG5569792.1"/>
    </source>
</evidence>
<dbReference type="AlphaFoldDB" id="A0A9J5W3A7"/>
<evidence type="ECO:0000313" key="4">
    <source>
        <dbReference type="Proteomes" id="UP000824120"/>
    </source>
</evidence>
<dbReference type="OrthoDB" id="1305596at2759"/>
<proteinExistence type="predicted"/>
<feature type="region of interest" description="Disordered" evidence="1">
    <location>
        <begin position="38"/>
        <end position="65"/>
    </location>
</feature>
<feature type="region of interest" description="Disordered" evidence="1">
    <location>
        <begin position="790"/>
        <end position="809"/>
    </location>
</feature>
<comment type="caution">
    <text evidence="3">The sequence shown here is derived from an EMBL/GenBank/DDBJ whole genome shotgun (WGS) entry which is preliminary data.</text>
</comment>
<dbReference type="Proteomes" id="UP000824120">
    <property type="component" value="Chromosome 12"/>
</dbReference>
<keyword evidence="4" id="KW-1185">Reference proteome</keyword>
<dbReference type="EMBL" id="JACXVP010000012">
    <property type="protein sequence ID" value="KAG5569792.1"/>
    <property type="molecule type" value="Genomic_DNA"/>
</dbReference>
<protein>
    <recommendedName>
        <fullName evidence="2">DUF1985 domain-containing protein</fullName>
    </recommendedName>
</protein>
<evidence type="ECO:0000259" key="2">
    <source>
        <dbReference type="Pfam" id="PF09331"/>
    </source>
</evidence>
<organism evidence="3 4">
    <name type="scientific">Solanum commersonii</name>
    <name type="common">Commerson's wild potato</name>
    <name type="synonym">Commerson's nightshade</name>
    <dbReference type="NCBI Taxonomy" id="4109"/>
    <lineage>
        <taxon>Eukaryota</taxon>
        <taxon>Viridiplantae</taxon>
        <taxon>Streptophyta</taxon>
        <taxon>Embryophyta</taxon>
        <taxon>Tracheophyta</taxon>
        <taxon>Spermatophyta</taxon>
        <taxon>Magnoliopsida</taxon>
        <taxon>eudicotyledons</taxon>
        <taxon>Gunneridae</taxon>
        <taxon>Pentapetalae</taxon>
        <taxon>asterids</taxon>
        <taxon>lamiids</taxon>
        <taxon>Solanales</taxon>
        <taxon>Solanaceae</taxon>
        <taxon>Solanoideae</taxon>
        <taxon>Solaneae</taxon>
        <taxon>Solanum</taxon>
    </lineage>
</organism>
<dbReference type="Pfam" id="PF09331">
    <property type="entry name" value="DUF1985"/>
    <property type="match status" value="1"/>
</dbReference>
<reference evidence="3 4" key="1">
    <citation type="submission" date="2020-09" db="EMBL/GenBank/DDBJ databases">
        <title>De no assembly of potato wild relative species, Solanum commersonii.</title>
        <authorList>
            <person name="Cho K."/>
        </authorList>
    </citation>
    <scope>NUCLEOTIDE SEQUENCE [LARGE SCALE GENOMIC DNA]</scope>
    <source>
        <strain evidence="3">LZ3.2</strain>
        <tissue evidence="3">Leaf</tissue>
    </source>
</reference>
<feature type="region of interest" description="Disordered" evidence="1">
    <location>
        <begin position="407"/>
        <end position="433"/>
    </location>
</feature>
<sequence>MDDANTNRIYDYEDTGWEENRSKSLHDPLLMANVKDGKKKNDFASSSKTVRKTPKKRDRKFAPPISRTPLPETMSYVIKQILTHYLKFGAAYNNDFVQDLKKYMNVEAFKLFTNSIFGPYADIHTCSYQVQISKCLLLLEIEQDNPNELHVRHANGNILRFGLKEFAMITRLKCIGDPNDFQYPNTSKSSLIQKYFPNLVKSNSVSNWDNDQDVFHMGILYFLNTLVLSQQPESPIHVNDFLMVEDSTYEYFPWGQRAFSSGMPYALNVWVYECASILNDEIVVKEGDYITRILNWRVVGVKPKFEMLMSTIFTEVDNKFDDLKVFIKDNLKVLMKSVRKIKWMKKTVRSLPISDEEVIEEDNVNQPETTNQFVEHNSPIDMEFVNNVLIDNPDVEAKEETQVQQNEVLEDDDTLKDKRGNDDLSKPPSTVDVPLVGNVSKKVFFDYTSKDPQVGEEVSDEVDQRSGENVSKKVIDDVVDLDTKNEQSSTAQDVANNIPLPNKVPDSTTSTSISPGTQETIDVLIAALHSPFILPTEIMGNEIVVYQLSETPVQWNQMTSTILQSPYVTEFDSIDKGKQKIEEEVRPISPFDGFGISYQPSSNLLDANTPNGSLKTFINDAYNRYYCSASDDNLTTQEHMARDVVVSAIERSIKNIIKEFSISAELPWHLVDEVYIPVNSDDKKLATMLSSFLHDNGFFDQTEQTNWSSLNAYKDSQTEMLLESNVTFKVEFTQDIMQQQCDSLDCRMYVIVYVEYLSDGIPCSQNWFSFRLPPYKIWSLFVVVCENDDPTRPRSHSKEPAQEDVVNVD</sequence>
<evidence type="ECO:0000256" key="1">
    <source>
        <dbReference type="SAM" id="MobiDB-lite"/>
    </source>
</evidence>
<feature type="compositionally biased region" description="Basic and acidic residues" evidence="1">
    <location>
        <begin position="415"/>
        <end position="425"/>
    </location>
</feature>
<dbReference type="PANTHER" id="PTHR48449:SF1">
    <property type="entry name" value="DUF1985 DOMAIN-CONTAINING PROTEIN"/>
    <property type="match status" value="1"/>
</dbReference>
<dbReference type="PANTHER" id="PTHR48449">
    <property type="entry name" value="DUF1985 DOMAIN-CONTAINING PROTEIN"/>
    <property type="match status" value="1"/>
</dbReference>
<feature type="domain" description="DUF1985" evidence="2">
    <location>
        <begin position="138"/>
        <end position="261"/>
    </location>
</feature>
<dbReference type="InterPro" id="IPR015410">
    <property type="entry name" value="DUF1985"/>
</dbReference>
<gene>
    <name evidence="3" type="ORF">H5410_059558</name>
</gene>
<name>A0A9J5W3A7_SOLCO</name>
<accession>A0A9J5W3A7</accession>
<feature type="compositionally biased region" description="Basic and acidic residues" evidence="1">
    <location>
        <begin position="790"/>
        <end position="801"/>
    </location>
</feature>